<dbReference type="AlphaFoldDB" id="X1UMF4"/>
<gene>
    <name evidence="1" type="ORF">S12H4_27953</name>
</gene>
<name>X1UMF4_9ZZZZ</name>
<accession>X1UMF4</accession>
<comment type="caution">
    <text evidence="1">The sequence shown here is derived from an EMBL/GenBank/DDBJ whole genome shotgun (WGS) entry which is preliminary data.</text>
</comment>
<dbReference type="EMBL" id="BARW01015997">
    <property type="protein sequence ID" value="GAJ01061.1"/>
    <property type="molecule type" value="Genomic_DNA"/>
</dbReference>
<evidence type="ECO:0000313" key="1">
    <source>
        <dbReference type="EMBL" id="GAJ01061.1"/>
    </source>
</evidence>
<sequence>MNKLQKAYKKVFLKALIAQALIREKDGRYYSTCAMGEEITIELKEIFGD</sequence>
<proteinExistence type="predicted"/>
<reference evidence="1" key="1">
    <citation type="journal article" date="2014" name="Front. Microbiol.">
        <title>High frequency of phylogenetically diverse reductive dehalogenase-homologous genes in deep subseafloor sedimentary metagenomes.</title>
        <authorList>
            <person name="Kawai M."/>
            <person name="Futagami T."/>
            <person name="Toyoda A."/>
            <person name="Takaki Y."/>
            <person name="Nishi S."/>
            <person name="Hori S."/>
            <person name="Arai W."/>
            <person name="Tsubouchi T."/>
            <person name="Morono Y."/>
            <person name="Uchiyama I."/>
            <person name="Ito T."/>
            <person name="Fujiyama A."/>
            <person name="Inagaki F."/>
            <person name="Takami H."/>
        </authorList>
    </citation>
    <scope>NUCLEOTIDE SEQUENCE</scope>
    <source>
        <strain evidence="1">Expedition CK06-06</strain>
    </source>
</reference>
<protein>
    <submittedName>
        <fullName evidence="1">Uncharacterized protein</fullName>
    </submittedName>
</protein>
<organism evidence="1">
    <name type="scientific">marine sediment metagenome</name>
    <dbReference type="NCBI Taxonomy" id="412755"/>
    <lineage>
        <taxon>unclassified sequences</taxon>
        <taxon>metagenomes</taxon>
        <taxon>ecological metagenomes</taxon>
    </lineage>
</organism>